<gene>
    <name evidence="3" type="ORF">FJM51_22300</name>
</gene>
<proteinExistence type="predicted"/>
<dbReference type="Gene3D" id="3.40.30.10">
    <property type="entry name" value="Glutaredoxin"/>
    <property type="match status" value="1"/>
</dbReference>
<dbReference type="OrthoDB" id="9800630at2"/>
<dbReference type="Pfam" id="PF13192">
    <property type="entry name" value="Thioredoxin_3"/>
    <property type="match status" value="1"/>
</dbReference>
<evidence type="ECO:0000256" key="1">
    <source>
        <dbReference type="SAM" id="MobiDB-lite"/>
    </source>
</evidence>
<feature type="domain" description="Thioredoxin-like fold" evidence="2">
    <location>
        <begin position="56"/>
        <end position="88"/>
    </location>
</feature>
<comment type="caution">
    <text evidence="3">The sequence shown here is derived from an EMBL/GenBank/DDBJ whole genome shotgun (WGS) entry which is preliminary data.</text>
</comment>
<dbReference type="InterPro" id="IPR012336">
    <property type="entry name" value="Thioredoxin-like_fold"/>
</dbReference>
<keyword evidence="4" id="KW-1185">Reference proteome</keyword>
<evidence type="ECO:0000313" key="4">
    <source>
        <dbReference type="Proteomes" id="UP000319255"/>
    </source>
</evidence>
<name>A0A501WFH0_9RHOB</name>
<feature type="region of interest" description="Disordered" evidence="1">
    <location>
        <begin position="1"/>
        <end position="46"/>
    </location>
</feature>
<feature type="compositionally biased region" description="Basic residues" evidence="1">
    <location>
        <begin position="14"/>
        <end position="31"/>
    </location>
</feature>
<sequence length="89" mass="9479">MGALPAEPRSRSGNPRHRAGRSRRARPRGKSGRVSAPASVPAHPSRPDWVWHLGLAGYGVMSTPAVVVDGKVTHKGSVPGREQVQAWLA</sequence>
<reference evidence="3 4" key="1">
    <citation type="submission" date="2019-06" db="EMBL/GenBank/DDBJ databases">
        <title>A novel bacterium of genus Amaricoccus, isolated from marine sediment.</title>
        <authorList>
            <person name="Huang H."/>
            <person name="Mo K."/>
            <person name="Hu Y."/>
        </authorList>
    </citation>
    <scope>NUCLEOTIDE SEQUENCE [LARGE SCALE GENOMIC DNA]</scope>
    <source>
        <strain evidence="3 4">HB172011</strain>
    </source>
</reference>
<accession>A0A501WFH0</accession>
<dbReference type="InterPro" id="IPR036249">
    <property type="entry name" value="Thioredoxin-like_sf"/>
</dbReference>
<organism evidence="3 4">
    <name type="scientific">Amaricoccus solimangrovi</name>
    <dbReference type="NCBI Taxonomy" id="2589815"/>
    <lineage>
        <taxon>Bacteria</taxon>
        <taxon>Pseudomonadati</taxon>
        <taxon>Pseudomonadota</taxon>
        <taxon>Alphaproteobacteria</taxon>
        <taxon>Rhodobacterales</taxon>
        <taxon>Paracoccaceae</taxon>
        <taxon>Amaricoccus</taxon>
    </lineage>
</organism>
<dbReference type="Proteomes" id="UP000319255">
    <property type="component" value="Unassembled WGS sequence"/>
</dbReference>
<evidence type="ECO:0000259" key="2">
    <source>
        <dbReference type="Pfam" id="PF13192"/>
    </source>
</evidence>
<evidence type="ECO:0000313" key="3">
    <source>
        <dbReference type="EMBL" id="TPE45727.1"/>
    </source>
</evidence>
<dbReference type="AlphaFoldDB" id="A0A501WFH0"/>
<dbReference type="EMBL" id="VFRP01000052">
    <property type="protein sequence ID" value="TPE45727.1"/>
    <property type="molecule type" value="Genomic_DNA"/>
</dbReference>
<dbReference type="SUPFAM" id="SSF52833">
    <property type="entry name" value="Thioredoxin-like"/>
    <property type="match status" value="1"/>
</dbReference>
<protein>
    <submittedName>
        <fullName evidence="3">Thioredoxin family protein</fullName>
    </submittedName>
</protein>